<dbReference type="Proteomes" id="UP000255103">
    <property type="component" value="Unassembled WGS sequence"/>
</dbReference>
<gene>
    <name evidence="1" type="ORF">NCTC12219_01037</name>
</gene>
<organism evidence="1 2">
    <name type="scientific">Helicobacter cinaedi</name>
    <dbReference type="NCBI Taxonomy" id="213"/>
    <lineage>
        <taxon>Bacteria</taxon>
        <taxon>Pseudomonadati</taxon>
        <taxon>Campylobacterota</taxon>
        <taxon>Epsilonproteobacteria</taxon>
        <taxon>Campylobacterales</taxon>
        <taxon>Helicobacteraceae</taxon>
        <taxon>Helicobacter</taxon>
    </lineage>
</organism>
<dbReference type="AlphaFoldDB" id="A0A377JTH9"/>
<proteinExistence type="predicted"/>
<reference evidence="1 2" key="1">
    <citation type="submission" date="2018-06" db="EMBL/GenBank/DDBJ databases">
        <authorList>
            <consortium name="Pathogen Informatics"/>
            <person name="Doyle S."/>
        </authorList>
    </citation>
    <scope>NUCLEOTIDE SEQUENCE [LARGE SCALE GENOMIC DNA]</scope>
    <source>
        <strain evidence="1 2">NCTC12219</strain>
    </source>
</reference>
<protein>
    <submittedName>
        <fullName evidence="1">Uncharacterized protein</fullName>
    </submittedName>
</protein>
<name>A0A377JTH9_9HELI</name>
<sequence>MRLTQAQGTFSQDYRAGITYNAAQGYANVLTTAAQASNANLASFETGLRNMGMDNAQVANIMSGASAQERLIRLAASTGTGNIRGTFRGMSFNINASADGQFNGSFDSRVSRKGGYTSDMGDMYAAAAYNMNGVRGMTTYGNIKTAYNGISSAISVGTDLMGGIGKVGKMAKGFGGGRAPSNGGGVMQNKATSEVNSYIPDGRGGRVNLTSYTSQPSPITYTLLSASLLTSRSFSIFLIYDGFWASSLVSSVHRKTSQTGSYF</sequence>
<accession>A0A377JTH9</accession>
<evidence type="ECO:0000313" key="1">
    <source>
        <dbReference type="EMBL" id="STP11154.1"/>
    </source>
</evidence>
<dbReference type="EMBL" id="UGHX01000001">
    <property type="protein sequence ID" value="STP11154.1"/>
    <property type="molecule type" value="Genomic_DNA"/>
</dbReference>
<evidence type="ECO:0000313" key="2">
    <source>
        <dbReference type="Proteomes" id="UP000255103"/>
    </source>
</evidence>